<dbReference type="PANTHER" id="PTHR34388:SF1">
    <property type="entry name" value="DNA POLYMERASE III SUBUNIT DELTA"/>
    <property type="match status" value="1"/>
</dbReference>
<dbReference type="GO" id="GO:0003677">
    <property type="term" value="F:DNA binding"/>
    <property type="evidence" value="ECO:0007669"/>
    <property type="project" value="InterPro"/>
</dbReference>
<organism evidence="10 11">
    <name type="scientific">Aureicoccus marinus</name>
    <dbReference type="NCBI Taxonomy" id="754435"/>
    <lineage>
        <taxon>Bacteria</taxon>
        <taxon>Pseudomonadati</taxon>
        <taxon>Bacteroidota</taxon>
        <taxon>Flavobacteriia</taxon>
        <taxon>Flavobacteriales</taxon>
        <taxon>Flavobacteriaceae</taxon>
        <taxon>Aureicoccus</taxon>
    </lineage>
</organism>
<evidence type="ECO:0000259" key="9">
    <source>
        <dbReference type="Pfam" id="PF06144"/>
    </source>
</evidence>
<dbReference type="GO" id="GO:0003887">
    <property type="term" value="F:DNA-directed DNA polymerase activity"/>
    <property type="evidence" value="ECO:0007669"/>
    <property type="project" value="UniProtKB-KW"/>
</dbReference>
<keyword evidence="5" id="KW-0235">DNA replication</keyword>
<dbReference type="Gene3D" id="1.10.8.60">
    <property type="match status" value="1"/>
</dbReference>
<dbReference type="AlphaFoldDB" id="A0A2S7T4X0"/>
<dbReference type="EC" id="2.7.7.7" evidence="1"/>
<evidence type="ECO:0000256" key="4">
    <source>
        <dbReference type="ARBA" id="ARBA00022695"/>
    </source>
</evidence>
<protein>
    <recommendedName>
        <fullName evidence="2">DNA polymerase III subunit delta</fullName>
        <ecNumber evidence="1">2.7.7.7</ecNumber>
    </recommendedName>
</protein>
<dbReference type="GO" id="GO:0009360">
    <property type="term" value="C:DNA polymerase III complex"/>
    <property type="evidence" value="ECO:0007669"/>
    <property type="project" value="InterPro"/>
</dbReference>
<evidence type="ECO:0000256" key="3">
    <source>
        <dbReference type="ARBA" id="ARBA00022679"/>
    </source>
</evidence>
<keyword evidence="6" id="KW-0239">DNA-directed DNA polymerase</keyword>
<comment type="similarity">
    <text evidence="7">Belongs to the DNA polymerase HolA subunit family.</text>
</comment>
<sequence>MKELKSLIQEIKDRRPRPVYFFHGEEPYFMDVFSDYLEEHLLLEEEKGFNQTILYGKELKVDALVEQLKRFPMMSEYQVVIVKEGQHLARTVDQLQAYIENPLPSTILMVNYKGKKLDKRKKLYKALAKSGFLFESKKLYESEISAWLSRRSKEKGLQCSPKAVALLVEYLGTDLSLIENELEKLRLAIGEGKPVDAQQIETYVGISKDFNNFELKKALGEKDFGKAGTILNYFASNPNAHPMVVTLGFLHTYFSQLSRYHALSDKSAPAVAKALRVNPYFVKEYQIAARHYPLKKLSGILQELRRIDGLSKGVGASGWPARELYKELMLCFTR</sequence>
<dbReference type="Gene3D" id="3.40.50.300">
    <property type="entry name" value="P-loop containing nucleotide triphosphate hydrolases"/>
    <property type="match status" value="1"/>
</dbReference>
<dbReference type="SUPFAM" id="SSF48019">
    <property type="entry name" value="post-AAA+ oligomerization domain-like"/>
    <property type="match status" value="1"/>
</dbReference>
<dbReference type="InterPro" id="IPR008921">
    <property type="entry name" value="DNA_pol3_clamp-load_cplx_C"/>
</dbReference>
<evidence type="ECO:0000256" key="2">
    <source>
        <dbReference type="ARBA" id="ARBA00017703"/>
    </source>
</evidence>
<dbReference type="InterPro" id="IPR005790">
    <property type="entry name" value="DNA_polIII_delta"/>
</dbReference>
<comment type="catalytic activity">
    <reaction evidence="8">
        <text>DNA(n) + a 2'-deoxyribonucleoside 5'-triphosphate = DNA(n+1) + diphosphate</text>
        <dbReference type="Rhea" id="RHEA:22508"/>
        <dbReference type="Rhea" id="RHEA-COMP:17339"/>
        <dbReference type="Rhea" id="RHEA-COMP:17340"/>
        <dbReference type="ChEBI" id="CHEBI:33019"/>
        <dbReference type="ChEBI" id="CHEBI:61560"/>
        <dbReference type="ChEBI" id="CHEBI:173112"/>
        <dbReference type="EC" id="2.7.7.7"/>
    </reaction>
</comment>
<evidence type="ECO:0000256" key="8">
    <source>
        <dbReference type="ARBA" id="ARBA00049244"/>
    </source>
</evidence>
<dbReference type="Proteomes" id="UP000239366">
    <property type="component" value="Unassembled WGS sequence"/>
</dbReference>
<dbReference type="InterPro" id="IPR027417">
    <property type="entry name" value="P-loop_NTPase"/>
</dbReference>
<dbReference type="GO" id="GO:0006261">
    <property type="term" value="P:DNA-templated DNA replication"/>
    <property type="evidence" value="ECO:0007669"/>
    <property type="project" value="TreeGrafter"/>
</dbReference>
<accession>A0A2S7T4X0</accession>
<keyword evidence="3" id="KW-0808">Transferase</keyword>
<keyword evidence="11" id="KW-1185">Reference proteome</keyword>
<dbReference type="RefSeq" id="WP_105000609.1">
    <property type="nucleotide sequence ID" value="NZ_MQVX01000001.1"/>
</dbReference>
<dbReference type="OrthoDB" id="1172326at2"/>
<dbReference type="Gene3D" id="1.20.272.10">
    <property type="match status" value="1"/>
</dbReference>
<keyword evidence="4" id="KW-0548">Nucleotidyltransferase</keyword>
<name>A0A2S7T4X0_9FLAO</name>
<dbReference type="InterPro" id="IPR010372">
    <property type="entry name" value="DNA_pol3_delta_N"/>
</dbReference>
<evidence type="ECO:0000256" key="5">
    <source>
        <dbReference type="ARBA" id="ARBA00022705"/>
    </source>
</evidence>
<proteinExistence type="inferred from homology"/>
<gene>
    <name evidence="10" type="ORF">BST99_03745</name>
</gene>
<dbReference type="EMBL" id="MQVX01000001">
    <property type="protein sequence ID" value="PQJ14963.1"/>
    <property type="molecule type" value="Genomic_DNA"/>
</dbReference>
<evidence type="ECO:0000313" key="10">
    <source>
        <dbReference type="EMBL" id="PQJ14963.1"/>
    </source>
</evidence>
<evidence type="ECO:0000256" key="6">
    <source>
        <dbReference type="ARBA" id="ARBA00022932"/>
    </source>
</evidence>
<dbReference type="PANTHER" id="PTHR34388">
    <property type="entry name" value="DNA POLYMERASE III SUBUNIT DELTA"/>
    <property type="match status" value="1"/>
</dbReference>
<dbReference type="NCBIfam" id="TIGR01128">
    <property type="entry name" value="holA"/>
    <property type="match status" value="1"/>
</dbReference>
<dbReference type="SUPFAM" id="SSF52540">
    <property type="entry name" value="P-loop containing nucleoside triphosphate hydrolases"/>
    <property type="match status" value="1"/>
</dbReference>
<evidence type="ECO:0000256" key="7">
    <source>
        <dbReference type="ARBA" id="ARBA00034754"/>
    </source>
</evidence>
<comment type="caution">
    <text evidence="10">The sequence shown here is derived from an EMBL/GenBank/DDBJ whole genome shotgun (WGS) entry which is preliminary data.</text>
</comment>
<evidence type="ECO:0000256" key="1">
    <source>
        <dbReference type="ARBA" id="ARBA00012417"/>
    </source>
</evidence>
<feature type="domain" description="DNA polymerase III delta N-terminal" evidence="9">
    <location>
        <begin position="20"/>
        <end position="135"/>
    </location>
</feature>
<dbReference type="Pfam" id="PF06144">
    <property type="entry name" value="DNA_pol3_delta"/>
    <property type="match status" value="1"/>
</dbReference>
<reference evidence="11" key="1">
    <citation type="submission" date="2016-11" db="EMBL/GenBank/DDBJ databases">
        <title>Trade-off between light-utilization and light-protection in marine flavobacteria.</title>
        <authorList>
            <person name="Kumagai Y."/>
            <person name="Yoshizawa S."/>
            <person name="Kogure K."/>
        </authorList>
    </citation>
    <scope>NUCLEOTIDE SEQUENCE [LARGE SCALE GENOMIC DNA]</scope>
    <source>
        <strain evidence="11">SG-18</strain>
    </source>
</reference>
<evidence type="ECO:0000313" key="11">
    <source>
        <dbReference type="Proteomes" id="UP000239366"/>
    </source>
</evidence>